<reference evidence="2" key="1">
    <citation type="submission" date="2016-10" db="EMBL/GenBank/DDBJ databases">
        <authorList>
            <person name="de Groot N.N."/>
        </authorList>
    </citation>
    <scope>NUCLEOTIDE SEQUENCE [LARGE SCALE GENOMIC DNA]</scope>
    <source>
        <strain evidence="2">DSM 17908</strain>
    </source>
</reference>
<dbReference type="AlphaFoldDB" id="A0A1I3T9L1"/>
<dbReference type="EMBL" id="NITY01000011">
    <property type="protein sequence ID" value="PHM39371.1"/>
    <property type="molecule type" value="Genomic_DNA"/>
</dbReference>
<evidence type="ECO:0000313" key="1">
    <source>
        <dbReference type="EMBL" id="PHM39371.1"/>
    </source>
</evidence>
<keyword evidence="4" id="KW-1185">Reference proteome</keyword>
<accession>A0A1I3T9L1</accession>
<organism evidence="2 3">
    <name type="scientific">Xenorhabdus mauleonii</name>
    <dbReference type="NCBI Taxonomy" id="351675"/>
    <lineage>
        <taxon>Bacteria</taxon>
        <taxon>Pseudomonadati</taxon>
        <taxon>Pseudomonadota</taxon>
        <taxon>Gammaproteobacteria</taxon>
        <taxon>Enterobacterales</taxon>
        <taxon>Morganellaceae</taxon>
        <taxon>Xenorhabdus</taxon>
    </lineage>
</organism>
<name>A0A1I3T9L1_9GAMM</name>
<dbReference type="OrthoDB" id="6471317at2"/>
<gene>
    <name evidence="2" type="ORF">SAMN05421680_1135</name>
    <name evidence="1" type="ORF">Xmau_02978</name>
</gene>
<evidence type="ECO:0000313" key="2">
    <source>
        <dbReference type="EMBL" id="SFJ66177.1"/>
    </source>
</evidence>
<dbReference type="RefSeq" id="WP_092511664.1">
    <property type="nucleotide sequence ID" value="NZ_CAWNQB010000003.1"/>
</dbReference>
<reference evidence="3" key="2">
    <citation type="submission" date="2016-10" db="EMBL/GenBank/DDBJ databases">
        <authorList>
            <person name="Varghese N."/>
            <person name="Submissions S."/>
        </authorList>
    </citation>
    <scope>NUCLEOTIDE SEQUENCE [LARGE SCALE GENOMIC DNA]</scope>
    <source>
        <strain evidence="3">DSM 17908</strain>
    </source>
</reference>
<evidence type="ECO:0000313" key="3">
    <source>
        <dbReference type="Proteomes" id="UP000198919"/>
    </source>
</evidence>
<proteinExistence type="predicted"/>
<dbReference type="EMBL" id="FORG01000013">
    <property type="protein sequence ID" value="SFJ66177.1"/>
    <property type="molecule type" value="Genomic_DNA"/>
</dbReference>
<protein>
    <submittedName>
        <fullName evidence="2">Uncharacterized protein</fullName>
    </submittedName>
</protein>
<evidence type="ECO:0000313" key="4">
    <source>
        <dbReference type="Proteomes" id="UP000224607"/>
    </source>
</evidence>
<reference evidence="1 4" key="3">
    <citation type="journal article" date="2017" name="Nat. Microbiol.">
        <title>Natural product diversity associated with the nematode symbionts Photorhabdus and Xenorhabdus.</title>
        <authorList>
            <person name="Tobias N.J."/>
            <person name="Wolff H."/>
            <person name="Djahanschiri B."/>
            <person name="Grundmann F."/>
            <person name="Kronenwerth M."/>
            <person name="Shi Y.M."/>
            <person name="Simonyi S."/>
            <person name="Grun P."/>
            <person name="Shapiro-Ilan D."/>
            <person name="Pidot S.J."/>
            <person name="Stinear T.P."/>
            <person name="Ebersberger I."/>
            <person name="Bode H.B."/>
        </authorList>
    </citation>
    <scope>NUCLEOTIDE SEQUENCE [LARGE SCALE GENOMIC DNA]</scope>
    <source>
        <strain evidence="1 4">DSM 17908</strain>
    </source>
</reference>
<dbReference type="Proteomes" id="UP000198919">
    <property type="component" value="Unassembled WGS sequence"/>
</dbReference>
<dbReference type="Proteomes" id="UP000224607">
    <property type="component" value="Unassembled WGS sequence"/>
</dbReference>
<sequence>MYTFVLWDTDKYQPIRLIEKHAGNEFFLVQTDREKYPLLSELSDCDEEFYNGNEILQILLTEISEIQKGVNDTETHIYFQRIIELILEAINTNKSVVITPFAD</sequence>